<dbReference type="Gene3D" id="3.40.50.1820">
    <property type="entry name" value="alpha/beta hydrolase"/>
    <property type="match status" value="1"/>
</dbReference>
<reference evidence="7" key="1">
    <citation type="journal article" date="2020" name="Stud. Mycol.">
        <title>101 Dothideomycetes genomes: a test case for predicting lifestyles and emergence of pathogens.</title>
        <authorList>
            <person name="Haridas S."/>
            <person name="Albert R."/>
            <person name="Binder M."/>
            <person name="Bloem J."/>
            <person name="Labutti K."/>
            <person name="Salamov A."/>
            <person name="Andreopoulos B."/>
            <person name="Baker S."/>
            <person name="Barry K."/>
            <person name="Bills G."/>
            <person name="Bluhm B."/>
            <person name="Cannon C."/>
            <person name="Castanera R."/>
            <person name="Culley D."/>
            <person name="Daum C."/>
            <person name="Ezra D."/>
            <person name="Gonzalez J."/>
            <person name="Henrissat B."/>
            <person name="Kuo A."/>
            <person name="Liang C."/>
            <person name="Lipzen A."/>
            <person name="Lutzoni F."/>
            <person name="Magnuson J."/>
            <person name="Mondo S."/>
            <person name="Nolan M."/>
            <person name="Ohm R."/>
            <person name="Pangilinan J."/>
            <person name="Park H.-J."/>
            <person name="Ramirez L."/>
            <person name="Alfaro M."/>
            <person name="Sun H."/>
            <person name="Tritt A."/>
            <person name="Yoshinaga Y."/>
            <person name="Zwiers L.-H."/>
            <person name="Turgeon B."/>
            <person name="Goodwin S."/>
            <person name="Spatafora J."/>
            <person name="Crous P."/>
            <person name="Grigoriev I."/>
        </authorList>
    </citation>
    <scope>NUCLEOTIDE SEQUENCE</scope>
    <source>
        <strain evidence="7">CBS 125425</strain>
    </source>
</reference>
<sequence>MPRFIPLIAAFFAYTAPVLAQSTTTVNNPTATIDSGTLVGTATSVTSSLFRVEKFLGIPFAAPPVRFKPPKAPAKWDSVYNASTYKPACIQQWDYPEDTRKLQMEWMQGVGPPAGESEDCLYLDVYTPRGGSKGKSVLFWIFGGGFSYGTGSLAEYDGSSFAAHHDVVVVTPNYRTNVFGFPGSPQIPENERNLGLLDQRMALEWVQRNIEAFGGDPKKVTLFGESAGAGSIDALITAPPDPVPFRAAILQSGFRSLSPCSADSGFSWVKLSREAGCPHDTGLECVQKLDVDKLKDIVERAALPFDADCDGITVKRTARTDRIKSANDSSLIARVPMMIGSNANEGSVYVIGQNSTEEFLKKVLEIHFPNGVPEDAVKNFLEIYPLGEPGMETEQERLDRILTEAMGQCPIKVLAEESKEAGIDTYRYYFDAGFPNSDLFNGSGAYHSAEIQMVFGTYNQTGATETQMEVSRAMQKAWADFAKDPSKGPGWGMVPEVGVFGGGIRAGDRPGKAVFALAGEDLDKRCVVYDNWW</sequence>
<feature type="active site" description="Acyl-ester intermediate" evidence="4">
    <location>
        <position position="226"/>
    </location>
</feature>
<name>A0A9P4QWV2_9PLEO</name>
<dbReference type="InterPro" id="IPR029058">
    <property type="entry name" value="AB_hydrolase_fold"/>
</dbReference>
<organism evidence="7 8">
    <name type="scientific">Polyplosphaeria fusca</name>
    <dbReference type="NCBI Taxonomy" id="682080"/>
    <lineage>
        <taxon>Eukaryota</taxon>
        <taxon>Fungi</taxon>
        <taxon>Dikarya</taxon>
        <taxon>Ascomycota</taxon>
        <taxon>Pezizomycotina</taxon>
        <taxon>Dothideomycetes</taxon>
        <taxon>Pleosporomycetidae</taxon>
        <taxon>Pleosporales</taxon>
        <taxon>Tetraplosphaeriaceae</taxon>
        <taxon>Polyplosphaeria</taxon>
    </lineage>
</organism>
<feature type="domain" description="Carboxylesterase type B" evidence="6">
    <location>
        <begin position="28"/>
        <end position="484"/>
    </location>
</feature>
<keyword evidence="2 5" id="KW-0378">Hydrolase</keyword>
<accession>A0A9P4QWV2</accession>
<dbReference type="EC" id="3.1.1.-" evidence="5"/>
<keyword evidence="8" id="KW-1185">Reference proteome</keyword>
<dbReference type="PANTHER" id="PTHR43918:SF4">
    <property type="entry name" value="CARBOXYLIC ESTER HYDROLASE"/>
    <property type="match status" value="1"/>
</dbReference>
<dbReference type="Proteomes" id="UP000799444">
    <property type="component" value="Unassembled WGS sequence"/>
</dbReference>
<keyword evidence="3" id="KW-1015">Disulfide bond</keyword>
<feature type="active site" description="Charge relay system" evidence="4">
    <location>
        <position position="447"/>
    </location>
</feature>
<dbReference type="EMBL" id="ML996154">
    <property type="protein sequence ID" value="KAF2733940.1"/>
    <property type="molecule type" value="Genomic_DNA"/>
</dbReference>
<dbReference type="GO" id="GO:0004104">
    <property type="term" value="F:cholinesterase activity"/>
    <property type="evidence" value="ECO:0007669"/>
    <property type="project" value="InterPro"/>
</dbReference>
<gene>
    <name evidence="7" type="ORF">EJ04DRAFT_564647</name>
</gene>
<evidence type="ECO:0000256" key="1">
    <source>
        <dbReference type="ARBA" id="ARBA00005964"/>
    </source>
</evidence>
<evidence type="ECO:0000256" key="5">
    <source>
        <dbReference type="RuleBase" id="RU361235"/>
    </source>
</evidence>
<protein>
    <recommendedName>
        <fullName evidence="5">Carboxylic ester hydrolase</fullName>
        <ecNumber evidence="5">3.1.1.-</ecNumber>
    </recommendedName>
</protein>
<dbReference type="InterPro" id="IPR019819">
    <property type="entry name" value="Carboxylesterase_B_CS"/>
</dbReference>
<dbReference type="PROSITE" id="PS00941">
    <property type="entry name" value="CARBOXYLESTERASE_B_2"/>
    <property type="match status" value="1"/>
</dbReference>
<dbReference type="InterPro" id="IPR019826">
    <property type="entry name" value="Carboxylesterase_B_AS"/>
</dbReference>
<dbReference type="OrthoDB" id="408631at2759"/>
<dbReference type="AlphaFoldDB" id="A0A9P4QWV2"/>
<dbReference type="InterPro" id="IPR050654">
    <property type="entry name" value="AChE-related_enzymes"/>
</dbReference>
<comment type="similarity">
    <text evidence="1 5">Belongs to the type-B carboxylesterase/lipase family.</text>
</comment>
<dbReference type="SUPFAM" id="SSF53474">
    <property type="entry name" value="alpha/beta-Hydrolases"/>
    <property type="match status" value="1"/>
</dbReference>
<evidence type="ECO:0000313" key="8">
    <source>
        <dbReference type="Proteomes" id="UP000799444"/>
    </source>
</evidence>
<dbReference type="PANTHER" id="PTHR43918">
    <property type="entry name" value="ACETYLCHOLINESTERASE"/>
    <property type="match status" value="1"/>
</dbReference>
<evidence type="ECO:0000256" key="3">
    <source>
        <dbReference type="ARBA" id="ARBA00023157"/>
    </source>
</evidence>
<dbReference type="PROSITE" id="PS00122">
    <property type="entry name" value="CARBOXYLESTERASE_B_1"/>
    <property type="match status" value="1"/>
</dbReference>
<dbReference type="PRINTS" id="PR00878">
    <property type="entry name" value="CHOLNESTRASE"/>
</dbReference>
<keyword evidence="5" id="KW-0732">Signal</keyword>
<evidence type="ECO:0000256" key="4">
    <source>
        <dbReference type="PIRSR" id="PIRSR600997-1"/>
    </source>
</evidence>
<dbReference type="Pfam" id="PF00135">
    <property type="entry name" value="COesterase"/>
    <property type="match status" value="1"/>
</dbReference>
<evidence type="ECO:0000256" key="2">
    <source>
        <dbReference type="ARBA" id="ARBA00022801"/>
    </source>
</evidence>
<comment type="caution">
    <text evidence="7">The sequence shown here is derived from an EMBL/GenBank/DDBJ whole genome shotgun (WGS) entry which is preliminary data.</text>
</comment>
<dbReference type="InterPro" id="IPR002018">
    <property type="entry name" value="CarbesteraseB"/>
</dbReference>
<dbReference type="InterPro" id="IPR000997">
    <property type="entry name" value="Cholinesterase"/>
</dbReference>
<feature type="signal peptide" evidence="5">
    <location>
        <begin position="1"/>
        <end position="20"/>
    </location>
</feature>
<evidence type="ECO:0000259" key="6">
    <source>
        <dbReference type="Pfam" id="PF00135"/>
    </source>
</evidence>
<feature type="active site" description="Charge relay system" evidence="4">
    <location>
        <position position="345"/>
    </location>
</feature>
<evidence type="ECO:0000313" key="7">
    <source>
        <dbReference type="EMBL" id="KAF2733940.1"/>
    </source>
</evidence>
<proteinExistence type="inferred from homology"/>
<feature type="chain" id="PRO_5040533830" description="Carboxylic ester hydrolase" evidence="5">
    <location>
        <begin position="21"/>
        <end position="533"/>
    </location>
</feature>